<reference evidence="4 5" key="1">
    <citation type="submission" date="2019-07" db="EMBL/GenBank/DDBJ databases">
        <title>Diversity of Bacteria from Kongsfjorden, Arctic.</title>
        <authorList>
            <person name="Yu Y."/>
        </authorList>
    </citation>
    <scope>NUCLEOTIDE SEQUENCE [LARGE SCALE GENOMIC DNA]</scope>
    <source>
        <strain evidence="4 5">SM1927</strain>
    </source>
</reference>
<keyword evidence="1" id="KW-0812">Transmembrane</keyword>
<protein>
    <recommendedName>
        <fullName evidence="3">Histidine kinase/HSP90-like ATPase domain-containing protein</fullName>
    </recommendedName>
</protein>
<feature type="chain" id="PRO_5045542580" description="Histidine kinase/HSP90-like ATPase domain-containing protein" evidence="2">
    <location>
        <begin position="31"/>
        <end position="911"/>
    </location>
</feature>
<proteinExistence type="predicted"/>
<keyword evidence="5" id="KW-1185">Reference proteome</keyword>
<evidence type="ECO:0000256" key="1">
    <source>
        <dbReference type="SAM" id="Phobius"/>
    </source>
</evidence>
<dbReference type="SUPFAM" id="SSF55874">
    <property type="entry name" value="ATPase domain of HSP90 chaperone/DNA topoisomerase II/histidine kinase"/>
    <property type="match status" value="1"/>
</dbReference>
<dbReference type="InterPro" id="IPR013783">
    <property type="entry name" value="Ig-like_fold"/>
</dbReference>
<dbReference type="Gene3D" id="2.60.40.10">
    <property type="entry name" value="Immunoglobulins"/>
    <property type="match status" value="1"/>
</dbReference>
<dbReference type="InterPro" id="IPR036890">
    <property type="entry name" value="HATPase_C_sf"/>
</dbReference>
<evidence type="ECO:0000313" key="5">
    <source>
        <dbReference type="Proteomes" id="UP000317938"/>
    </source>
</evidence>
<comment type="caution">
    <text evidence="4">The sequence shown here is derived from an EMBL/GenBank/DDBJ whole genome shotgun (WGS) entry which is preliminary data.</text>
</comment>
<feature type="signal peptide" evidence="2">
    <location>
        <begin position="1"/>
        <end position="30"/>
    </location>
</feature>
<dbReference type="InterPro" id="IPR015943">
    <property type="entry name" value="WD40/YVTN_repeat-like_dom_sf"/>
</dbReference>
<dbReference type="Pfam" id="PF02518">
    <property type="entry name" value="HATPase_c"/>
    <property type="match status" value="1"/>
</dbReference>
<sequence>MIGNNNKMDTIMNKLLFLIFFMLSSTYCFAFNMQHLNAATQDNNKNIYFSSHDGVYRFDGSHYLNLSSISILPKRWTSDVIFQSPGYLYIAYKDKEVWQFNLNTLEAVKLSDIAARKLAVNNTYLFMLAREQLTLLDLETFEVTEPLGKKDKMFDVSASANHGYIMANDGVYVINNRSVRLIDDTHVSDGELVATPYGVIYFLNDHMTSYSYLNDIKIVNDDITSARHLRFSPPYFLYYVDRGSINQAEITQLSVLQKGINSHPQAYKDLFVDDEQNLWALDVNSFEVVSSKVRLDRLSIASIYNVIATVNGKTWIGSDNGLYIYSDGHYSALNNLNQQISKLGFSVTALQQEGDTLFVTTNLGAYAINLTTQLVTQFFKGYVINLAVINKQIYLSTNDEGVQIFDLALSQLDSGYINKFLSHKTAWATKNLGGILYIANEKGLISFNQRGDASIELEKYAPIADIQLLGNTLYAATYGSGLFRKINGQWESIVSPLYINELHSLSQELYLSTNHGIHKFSMDDAYTNLLEGTGDHSFTPNGILSISDKIVAVSNQGVIRVERKKQETIPNSRISYIRTNTKTYLNPETLKVNNSGWLDIALTNYSYTLSDHINYQYRLNMSEWHDIPTPLIQLNKLNPDNYTLEYRSKVNGGMWSKPQSFNFFVSGPWYSSNSALWFYALILISLFLGVASFVFFWLQSFHRVFKSHQKQLQREGLSVAAINLANGIDLCGGDQIMVCKGLDKLKKAHEILSPIANSHASLGQNDLATAIDMLHIKCLSRDGIKSEFNITLGNEVLTKQLQCDIYAVLYHAVENIFKHASATKITVHLNKIGNKLILQVLDNGKGLSMFTRSINFGLGYYVMNSIAKEYKLPIKRSSSSKGTKVVAQFPVILQPKKIQKSELHTSKYQPN</sequence>
<keyword evidence="2" id="KW-0732">Signal</keyword>
<feature type="transmembrane region" description="Helical" evidence="1">
    <location>
        <begin position="676"/>
        <end position="698"/>
    </location>
</feature>
<dbReference type="Gene3D" id="2.130.10.10">
    <property type="entry name" value="YVTN repeat-like/Quinoprotein amine dehydrogenase"/>
    <property type="match status" value="2"/>
</dbReference>
<evidence type="ECO:0000259" key="3">
    <source>
        <dbReference type="Pfam" id="PF02518"/>
    </source>
</evidence>
<evidence type="ECO:0000256" key="2">
    <source>
        <dbReference type="SAM" id="SignalP"/>
    </source>
</evidence>
<dbReference type="Gene3D" id="3.30.565.10">
    <property type="entry name" value="Histidine kinase-like ATPase, C-terminal domain"/>
    <property type="match status" value="1"/>
</dbReference>
<gene>
    <name evidence="4" type="ORF">FQP85_01550</name>
</gene>
<keyword evidence="1" id="KW-1133">Transmembrane helix</keyword>
<dbReference type="SUPFAM" id="SSF50998">
    <property type="entry name" value="Quinoprotein alcohol dehydrogenase-like"/>
    <property type="match status" value="1"/>
</dbReference>
<name>A0ABY3FJF1_9GAMM</name>
<dbReference type="InterPro" id="IPR011047">
    <property type="entry name" value="Quinoprotein_ADH-like_sf"/>
</dbReference>
<dbReference type="Proteomes" id="UP000317938">
    <property type="component" value="Unassembled WGS sequence"/>
</dbReference>
<keyword evidence="1" id="KW-0472">Membrane</keyword>
<dbReference type="EMBL" id="VNFF01000001">
    <property type="protein sequence ID" value="TVU86629.1"/>
    <property type="molecule type" value="Genomic_DNA"/>
</dbReference>
<accession>A0ABY3FJF1</accession>
<feature type="domain" description="Histidine kinase/HSP90-like ATPase" evidence="3">
    <location>
        <begin position="805"/>
        <end position="891"/>
    </location>
</feature>
<dbReference type="InterPro" id="IPR003594">
    <property type="entry name" value="HATPase_dom"/>
</dbReference>
<evidence type="ECO:0000313" key="4">
    <source>
        <dbReference type="EMBL" id="TVU86629.1"/>
    </source>
</evidence>
<dbReference type="RefSeq" id="WP_145233372.1">
    <property type="nucleotide sequence ID" value="NZ_VNFF01000001.1"/>
</dbReference>
<organism evidence="4 5">
    <name type="scientific">Pseudoalteromonas neustonica</name>
    <dbReference type="NCBI Taxonomy" id="1840331"/>
    <lineage>
        <taxon>Bacteria</taxon>
        <taxon>Pseudomonadati</taxon>
        <taxon>Pseudomonadota</taxon>
        <taxon>Gammaproteobacteria</taxon>
        <taxon>Alteromonadales</taxon>
        <taxon>Pseudoalteromonadaceae</taxon>
        <taxon>Pseudoalteromonas</taxon>
    </lineage>
</organism>